<dbReference type="AlphaFoldDB" id="E8R3G4"/>
<accession>E8R3G4</accession>
<dbReference type="Pfam" id="PF14559">
    <property type="entry name" value="TPR_19"/>
    <property type="match status" value="1"/>
</dbReference>
<dbReference type="Gene3D" id="1.25.40.10">
    <property type="entry name" value="Tetratricopeptide repeat domain"/>
    <property type="match status" value="1"/>
</dbReference>
<dbReference type="HOGENOM" id="CLU_146069_0_1_0"/>
<dbReference type="STRING" id="575540.Isop_0942"/>
<dbReference type="OrthoDB" id="280886at2"/>
<dbReference type="eggNOG" id="COG4783">
    <property type="taxonomic scope" value="Bacteria"/>
</dbReference>
<dbReference type="InParanoid" id="E8R3G4"/>
<organism evidence="1 2">
    <name type="scientific">Isosphaera pallida (strain ATCC 43644 / DSM 9630 / IS1B)</name>
    <dbReference type="NCBI Taxonomy" id="575540"/>
    <lineage>
        <taxon>Bacteria</taxon>
        <taxon>Pseudomonadati</taxon>
        <taxon>Planctomycetota</taxon>
        <taxon>Planctomycetia</taxon>
        <taxon>Isosphaerales</taxon>
        <taxon>Isosphaeraceae</taxon>
        <taxon>Isosphaera</taxon>
    </lineage>
</organism>
<dbReference type="InterPro" id="IPR011990">
    <property type="entry name" value="TPR-like_helical_dom_sf"/>
</dbReference>
<gene>
    <name evidence="1" type="ordered locus">Isop_0942</name>
</gene>
<name>E8R3G4_ISOPI</name>
<dbReference type="RefSeq" id="WP_013563820.1">
    <property type="nucleotide sequence ID" value="NC_014962.1"/>
</dbReference>
<dbReference type="Proteomes" id="UP000008631">
    <property type="component" value="Chromosome"/>
</dbReference>
<evidence type="ECO:0000313" key="1">
    <source>
        <dbReference type="EMBL" id="ADV61531.1"/>
    </source>
</evidence>
<keyword evidence="2" id="KW-1185">Reference proteome</keyword>
<protein>
    <recommendedName>
        <fullName evidence="3">Tetratricopeptide repeat protein</fullName>
    </recommendedName>
</protein>
<sequence>MGKSERRLKLEASLAENPGDTFLRYGLAMQCLQEGDLAEGRQRLRDLIADHPEDSIAAYQQLAQSLLDHGEIEEARAILEVGIVKARLKGDAHAASEMEGLLIQC</sequence>
<evidence type="ECO:0008006" key="3">
    <source>
        <dbReference type="Google" id="ProtNLM"/>
    </source>
</evidence>
<dbReference type="SUPFAM" id="SSF48452">
    <property type="entry name" value="TPR-like"/>
    <property type="match status" value="1"/>
</dbReference>
<proteinExistence type="predicted"/>
<evidence type="ECO:0000313" key="2">
    <source>
        <dbReference type="Proteomes" id="UP000008631"/>
    </source>
</evidence>
<dbReference type="KEGG" id="ipa:Isop_0942"/>
<reference evidence="1 2" key="2">
    <citation type="journal article" date="2011" name="Stand. Genomic Sci.">
        <title>Complete genome sequence of Isosphaera pallida type strain (IS1B).</title>
        <authorList>
            <consortium name="US DOE Joint Genome Institute (JGI-PGF)"/>
            <person name="Goker M."/>
            <person name="Cleland D."/>
            <person name="Saunders E."/>
            <person name="Lapidus A."/>
            <person name="Nolan M."/>
            <person name="Lucas S."/>
            <person name="Hammon N."/>
            <person name="Deshpande S."/>
            <person name="Cheng J.F."/>
            <person name="Tapia R."/>
            <person name="Han C."/>
            <person name="Goodwin L."/>
            <person name="Pitluck S."/>
            <person name="Liolios K."/>
            <person name="Pagani I."/>
            <person name="Ivanova N."/>
            <person name="Mavromatis K."/>
            <person name="Pati A."/>
            <person name="Chen A."/>
            <person name="Palaniappan K."/>
            <person name="Land M."/>
            <person name="Hauser L."/>
            <person name="Chang Y.J."/>
            <person name="Jeffries C.D."/>
            <person name="Detter J.C."/>
            <person name="Beck B."/>
            <person name="Woyke T."/>
            <person name="Bristow J."/>
            <person name="Eisen J.A."/>
            <person name="Markowitz V."/>
            <person name="Hugenholtz P."/>
            <person name="Kyrpides N.C."/>
            <person name="Klenk H.P."/>
        </authorList>
    </citation>
    <scope>NUCLEOTIDE SEQUENCE [LARGE SCALE GENOMIC DNA]</scope>
    <source>
        <strain evidence="2">ATCC 43644 / DSM 9630 / IS1B</strain>
    </source>
</reference>
<reference key="1">
    <citation type="submission" date="2010-11" db="EMBL/GenBank/DDBJ databases">
        <title>The complete sequence of chromosome of Isophaera pallida ATCC 43644.</title>
        <authorList>
            <consortium name="US DOE Joint Genome Institute (JGI-PGF)"/>
            <person name="Lucas S."/>
            <person name="Copeland A."/>
            <person name="Lapidus A."/>
            <person name="Bruce D."/>
            <person name="Goodwin L."/>
            <person name="Pitluck S."/>
            <person name="Kyrpides N."/>
            <person name="Mavromatis K."/>
            <person name="Pagani I."/>
            <person name="Ivanova N."/>
            <person name="Saunders E."/>
            <person name="Brettin T."/>
            <person name="Detter J.C."/>
            <person name="Han C."/>
            <person name="Tapia R."/>
            <person name="Land M."/>
            <person name="Hauser L."/>
            <person name="Markowitz V."/>
            <person name="Cheng J.-F."/>
            <person name="Hugenholtz P."/>
            <person name="Woyke T."/>
            <person name="Wu D."/>
            <person name="Eisen J.A."/>
        </authorList>
    </citation>
    <scope>NUCLEOTIDE SEQUENCE</scope>
    <source>
        <strain>ATCC 43644</strain>
    </source>
</reference>
<dbReference type="EMBL" id="CP002353">
    <property type="protein sequence ID" value="ADV61531.1"/>
    <property type="molecule type" value="Genomic_DNA"/>
</dbReference>